<dbReference type="Pfam" id="PF02656">
    <property type="entry name" value="DUF202"/>
    <property type="match status" value="1"/>
</dbReference>
<dbReference type="GO" id="GO:0012505">
    <property type="term" value="C:endomembrane system"/>
    <property type="evidence" value="ECO:0007669"/>
    <property type="project" value="UniProtKB-SubCell"/>
</dbReference>
<dbReference type="GO" id="GO:0033254">
    <property type="term" value="C:vacuolar transporter chaperone complex"/>
    <property type="evidence" value="ECO:0007669"/>
    <property type="project" value="TreeGrafter"/>
</dbReference>
<gene>
    <name evidence="7" type="primary">Mo02219</name>
    <name evidence="7" type="ORF">E5Q_02219</name>
</gene>
<feature type="transmembrane region" description="Helical" evidence="5">
    <location>
        <begin position="66"/>
        <end position="88"/>
    </location>
</feature>
<keyword evidence="8" id="KW-1185">Reference proteome</keyword>
<evidence type="ECO:0000256" key="5">
    <source>
        <dbReference type="SAM" id="Phobius"/>
    </source>
</evidence>
<accession>G7DYA4</accession>
<protein>
    <recommendedName>
        <fullName evidence="6">DUF202 domain-containing protein</fullName>
    </recommendedName>
</protein>
<dbReference type="eggNOG" id="KOG4580">
    <property type="taxonomic scope" value="Eukaryota"/>
</dbReference>
<evidence type="ECO:0000313" key="8">
    <source>
        <dbReference type="Proteomes" id="UP000009131"/>
    </source>
</evidence>
<feature type="transmembrane region" description="Helical" evidence="5">
    <location>
        <begin position="108"/>
        <end position="128"/>
    </location>
</feature>
<dbReference type="OMA" id="MHRIRRY"/>
<sequence>MSGYGATTATTAPAKAAQVSRIEPKVYLAAERTLLNWLRVALLIGSFSLALFNAKAATEDGRAGETLGKIMGFIYALISVGVIGYSYFMFELRRKRIGQRYGGHFDELYGPMVICVTLFLAVLANFILRVVNRVNTVPTPKHPWAASFLSSFVTLENRLPAYAAALHERTRVSQTCACCTWQTLINLV</sequence>
<reference evidence="7 8" key="1">
    <citation type="journal article" date="2011" name="J. Gen. Appl. Microbiol.">
        <title>Draft genome sequencing of the enigmatic basidiomycete Mixia osmundae.</title>
        <authorList>
            <person name="Nishida H."/>
            <person name="Nagatsuka Y."/>
            <person name="Sugiyama J."/>
        </authorList>
    </citation>
    <scope>NUCLEOTIDE SEQUENCE [LARGE SCALE GENOMIC DNA]</scope>
    <source>
        <strain evidence="8">CBS 9802 / IAM 14324 / JCM 22182 / KY 12970</strain>
    </source>
</reference>
<dbReference type="InParanoid" id="G7DYA4"/>
<comment type="subcellular location">
    <subcellularLocation>
        <location evidence="1">Endomembrane system</location>
        <topology evidence="1">Multi-pass membrane protein</topology>
    </subcellularLocation>
</comment>
<dbReference type="AlphaFoldDB" id="G7DYA4"/>
<feature type="transmembrane region" description="Helical" evidence="5">
    <location>
        <begin position="34"/>
        <end position="54"/>
    </location>
</feature>
<dbReference type="InterPro" id="IPR003807">
    <property type="entry name" value="DUF202"/>
</dbReference>
<evidence type="ECO:0000259" key="6">
    <source>
        <dbReference type="Pfam" id="PF02656"/>
    </source>
</evidence>
<dbReference type="PANTHER" id="PTHR46140">
    <property type="entry name" value="VACUOLAR TRANSPORTER CHAPERONE 1-RELATED"/>
    <property type="match status" value="1"/>
</dbReference>
<dbReference type="PANTHER" id="PTHR46140:SF2">
    <property type="entry name" value="VACUOLAR TRANSPORTER CHAPERONE 3 COMPLEX SUBUNIT 3-RELATED"/>
    <property type="match status" value="1"/>
</dbReference>
<keyword evidence="2 5" id="KW-0812">Transmembrane</keyword>
<keyword evidence="3 5" id="KW-1133">Transmembrane helix</keyword>
<dbReference type="OrthoDB" id="2243669at2759"/>
<reference evidence="7 8" key="2">
    <citation type="journal article" date="2012" name="Open Biol.">
        <title>Characteristics of nucleosomes and linker DNA regions on the genome of the basidiomycete Mixia osmundae revealed by mono- and dinucleosome mapping.</title>
        <authorList>
            <person name="Nishida H."/>
            <person name="Kondo S."/>
            <person name="Matsumoto T."/>
            <person name="Suzuki Y."/>
            <person name="Yoshikawa H."/>
            <person name="Taylor T.D."/>
            <person name="Sugiyama J."/>
        </authorList>
    </citation>
    <scope>NUCLEOTIDE SEQUENCE [LARGE SCALE GENOMIC DNA]</scope>
    <source>
        <strain evidence="8">CBS 9802 / IAM 14324 / JCM 22182 / KY 12970</strain>
    </source>
</reference>
<keyword evidence="4 5" id="KW-0472">Membrane</keyword>
<dbReference type="InterPro" id="IPR051572">
    <property type="entry name" value="VTC_Complex_Subunit"/>
</dbReference>
<evidence type="ECO:0000313" key="7">
    <source>
        <dbReference type="EMBL" id="GAA95564.1"/>
    </source>
</evidence>
<dbReference type="GO" id="GO:0000329">
    <property type="term" value="C:fungal-type vacuole membrane"/>
    <property type="evidence" value="ECO:0007669"/>
    <property type="project" value="TreeGrafter"/>
</dbReference>
<evidence type="ECO:0000256" key="2">
    <source>
        <dbReference type="ARBA" id="ARBA00022692"/>
    </source>
</evidence>
<dbReference type="RefSeq" id="XP_014570068.1">
    <property type="nucleotide sequence ID" value="XM_014714582.1"/>
</dbReference>
<dbReference type="STRING" id="764103.G7DYA4"/>
<proteinExistence type="predicted"/>
<evidence type="ECO:0000256" key="3">
    <source>
        <dbReference type="ARBA" id="ARBA00022989"/>
    </source>
</evidence>
<evidence type="ECO:0000256" key="4">
    <source>
        <dbReference type="ARBA" id="ARBA00023136"/>
    </source>
</evidence>
<dbReference type="Proteomes" id="UP000009131">
    <property type="component" value="Unassembled WGS sequence"/>
</dbReference>
<name>G7DYA4_MIXOS</name>
<comment type="caution">
    <text evidence="7">The sequence shown here is derived from an EMBL/GenBank/DDBJ whole genome shotgun (WGS) entry which is preliminary data.</text>
</comment>
<organism evidence="7 8">
    <name type="scientific">Mixia osmundae (strain CBS 9802 / IAM 14324 / JCM 22182 / KY 12970)</name>
    <dbReference type="NCBI Taxonomy" id="764103"/>
    <lineage>
        <taxon>Eukaryota</taxon>
        <taxon>Fungi</taxon>
        <taxon>Dikarya</taxon>
        <taxon>Basidiomycota</taxon>
        <taxon>Pucciniomycotina</taxon>
        <taxon>Mixiomycetes</taxon>
        <taxon>Mixiales</taxon>
        <taxon>Mixiaceae</taxon>
        <taxon>Mixia</taxon>
    </lineage>
</organism>
<dbReference type="EMBL" id="BABT02000062">
    <property type="protein sequence ID" value="GAA95564.1"/>
    <property type="molecule type" value="Genomic_DNA"/>
</dbReference>
<dbReference type="HOGENOM" id="CLU_1441384_0_0_1"/>
<feature type="domain" description="DUF202" evidence="6">
    <location>
        <begin position="25"/>
        <end position="95"/>
    </location>
</feature>
<evidence type="ECO:0000256" key="1">
    <source>
        <dbReference type="ARBA" id="ARBA00004127"/>
    </source>
</evidence>